<dbReference type="GO" id="GO:0006508">
    <property type="term" value="P:proteolysis"/>
    <property type="evidence" value="ECO:0000318"/>
    <property type="project" value="GO_Central"/>
</dbReference>
<dbReference type="Gene3D" id="2.40.70.10">
    <property type="entry name" value="Acid Proteases"/>
    <property type="match status" value="2"/>
</dbReference>
<dbReference type="PANTHER" id="PTHR47966:SF51">
    <property type="entry name" value="BETA-SITE APP-CLEAVING ENZYME, ISOFORM A-RELATED"/>
    <property type="match status" value="1"/>
</dbReference>
<keyword evidence="5" id="KW-1133">Transmembrane helix</keyword>
<dbReference type="InterPro" id="IPR033121">
    <property type="entry name" value="PEPTIDASE_A1"/>
</dbReference>
<proteinExistence type="inferred from homology"/>
<feature type="domain" description="Peptidase A1" evidence="7">
    <location>
        <begin position="59"/>
        <end position="418"/>
    </location>
</feature>
<dbReference type="InterPro" id="IPR021109">
    <property type="entry name" value="Peptidase_aspartic_dom_sf"/>
</dbReference>
<dbReference type="GO" id="GO:0004190">
    <property type="term" value="F:aspartic-type endopeptidase activity"/>
    <property type="evidence" value="ECO:0000318"/>
    <property type="project" value="GO_Central"/>
</dbReference>
<keyword evidence="2" id="KW-0645">Protease</keyword>
<dbReference type="RefSeq" id="XP_001450565.1">
    <property type="nucleotide sequence ID" value="XM_001450528.1"/>
</dbReference>
<comment type="similarity">
    <text evidence="1">Belongs to the peptidase A1 family.</text>
</comment>
<keyword evidence="5" id="KW-0812">Transmembrane</keyword>
<dbReference type="InterPro" id="IPR001461">
    <property type="entry name" value="Aspartic_peptidase_A1"/>
</dbReference>
<evidence type="ECO:0000256" key="3">
    <source>
        <dbReference type="ARBA" id="ARBA00022750"/>
    </source>
</evidence>
<dbReference type="InterPro" id="IPR034164">
    <property type="entry name" value="Pepsin-like_dom"/>
</dbReference>
<dbReference type="KEGG" id="ptm:GSPATT00017512001"/>
<dbReference type="FunFam" id="2.40.70.10:FF:000303">
    <property type="match status" value="1"/>
</dbReference>
<evidence type="ECO:0000256" key="1">
    <source>
        <dbReference type="ARBA" id="ARBA00007447"/>
    </source>
</evidence>
<dbReference type="CDD" id="cd05471">
    <property type="entry name" value="pepsin_like"/>
    <property type="match status" value="1"/>
</dbReference>
<dbReference type="EMBL" id="CT868463">
    <property type="protein sequence ID" value="CAK83168.1"/>
    <property type="molecule type" value="Genomic_DNA"/>
</dbReference>
<organism evidence="8 9">
    <name type="scientific">Paramecium tetraurelia</name>
    <dbReference type="NCBI Taxonomy" id="5888"/>
    <lineage>
        <taxon>Eukaryota</taxon>
        <taxon>Sar</taxon>
        <taxon>Alveolata</taxon>
        <taxon>Ciliophora</taxon>
        <taxon>Intramacronucleata</taxon>
        <taxon>Oligohymenophorea</taxon>
        <taxon>Peniculida</taxon>
        <taxon>Parameciidae</taxon>
        <taxon>Paramecium</taxon>
    </lineage>
</organism>
<evidence type="ECO:0000256" key="2">
    <source>
        <dbReference type="ARBA" id="ARBA00022670"/>
    </source>
</evidence>
<dbReference type="PROSITE" id="PS51767">
    <property type="entry name" value="PEPTIDASE_A1"/>
    <property type="match status" value="1"/>
</dbReference>
<keyword evidence="4" id="KW-0378">Hydrolase</keyword>
<accession>A0DJF1</accession>
<evidence type="ECO:0000256" key="4">
    <source>
        <dbReference type="ARBA" id="ARBA00022801"/>
    </source>
</evidence>
<feature type="signal peptide" evidence="6">
    <location>
        <begin position="1"/>
        <end position="15"/>
    </location>
</feature>
<dbReference type="GeneID" id="5036350"/>
<dbReference type="OrthoDB" id="2747330at2759"/>
<feature type="chain" id="PRO_5012429289" description="Peptidase A1 domain-containing protein" evidence="6">
    <location>
        <begin position="16"/>
        <end position="520"/>
    </location>
</feature>
<evidence type="ECO:0000256" key="5">
    <source>
        <dbReference type="SAM" id="Phobius"/>
    </source>
</evidence>
<name>A0DJF1_PARTE</name>
<reference evidence="8 9" key="1">
    <citation type="journal article" date="2006" name="Nature">
        <title>Global trends of whole-genome duplications revealed by the ciliate Paramecium tetraurelia.</title>
        <authorList>
            <consortium name="Genoscope"/>
            <person name="Aury J.-M."/>
            <person name="Jaillon O."/>
            <person name="Duret L."/>
            <person name="Noel B."/>
            <person name="Jubin C."/>
            <person name="Porcel B.M."/>
            <person name="Segurens B."/>
            <person name="Daubin V."/>
            <person name="Anthouard V."/>
            <person name="Aiach N."/>
            <person name="Arnaiz O."/>
            <person name="Billaut A."/>
            <person name="Beisson J."/>
            <person name="Blanc I."/>
            <person name="Bouhouche K."/>
            <person name="Camara F."/>
            <person name="Duharcourt S."/>
            <person name="Guigo R."/>
            <person name="Gogendeau D."/>
            <person name="Katinka M."/>
            <person name="Keller A.-M."/>
            <person name="Kissmehl R."/>
            <person name="Klotz C."/>
            <person name="Koll F."/>
            <person name="Le Moue A."/>
            <person name="Lepere C."/>
            <person name="Malinsky S."/>
            <person name="Nowacki M."/>
            <person name="Nowak J.K."/>
            <person name="Plattner H."/>
            <person name="Poulain J."/>
            <person name="Ruiz F."/>
            <person name="Serrano V."/>
            <person name="Zagulski M."/>
            <person name="Dessen P."/>
            <person name="Betermier M."/>
            <person name="Weissenbach J."/>
            <person name="Scarpelli C."/>
            <person name="Schachter V."/>
            <person name="Sperling L."/>
            <person name="Meyer E."/>
            <person name="Cohen J."/>
            <person name="Wincker P."/>
        </authorList>
    </citation>
    <scope>NUCLEOTIDE SEQUENCE [LARGE SCALE GENOMIC DNA]</scope>
    <source>
        <strain evidence="8 9">Stock d4-2</strain>
    </source>
</reference>
<feature type="transmembrane region" description="Helical" evidence="5">
    <location>
        <begin position="434"/>
        <end position="453"/>
    </location>
</feature>
<dbReference type="AlphaFoldDB" id="A0DJF1"/>
<dbReference type="InParanoid" id="A0DJF1"/>
<evidence type="ECO:0000259" key="7">
    <source>
        <dbReference type="PROSITE" id="PS51767"/>
    </source>
</evidence>
<evidence type="ECO:0000256" key="6">
    <source>
        <dbReference type="SAM" id="SignalP"/>
    </source>
</evidence>
<keyword evidence="9" id="KW-1185">Reference proteome</keyword>
<dbReference type="PANTHER" id="PTHR47966">
    <property type="entry name" value="BETA-SITE APP-CLEAVING ENZYME, ISOFORM A-RELATED"/>
    <property type="match status" value="1"/>
</dbReference>
<dbReference type="Proteomes" id="UP000000600">
    <property type="component" value="Unassembled WGS sequence"/>
</dbReference>
<evidence type="ECO:0000313" key="8">
    <source>
        <dbReference type="EMBL" id="CAK83168.1"/>
    </source>
</evidence>
<dbReference type="Pfam" id="PF00026">
    <property type="entry name" value="Asp"/>
    <property type="match status" value="1"/>
</dbReference>
<evidence type="ECO:0000313" key="9">
    <source>
        <dbReference type="Proteomes" id="UP000000600"/>
    </source>
</evidence>
<protein>
    <recommendedName>
        <fullName evidence="7">Peptidase A1 domain-containing protein</fullName>
    </recommendedName>
</protein>
<dbReference type="OMA" id="CSCNDEQ"/>
<dbReference type="SUPFAM" id="SSF50630">
    <property type="entry name" value="Acid proteases"/>
    <property type="match status" value="1"/>
</dbReference>
<keyword evidence="5" id="KW-0472">Membrane</keyword>
<keyword evidence="6" id="KW-0732">Signal</keyword>
<sequence>MNLILICILFINISTKEFRIQIQKTQTQRRSRNHLTYSNVDKNKLKATPDDSKQYLDDYTLTIPLTLGSEQVQQSIDTTSYITWVFSKNPDDKKCDKCPVDAKLIKCETSCSYQTSKDDDKNIPLTSENSYGGRVKVNGLYAIQDSLELLGMTVNKVGLGLVDKYNTEYSTTSNDGALGLAFGQDYIDYKKKKNAQVGEFQFDSALEPQNSILQQIRAQLPNVPQTTFAIKLEDTLQLLVLGEKQGYFASSKFVKFSNVGKKVWALKVNKLYFGDESVFLSNKQIKLLAGGTAIFDSTTRFIWAEKTVIEKFEEELKKFHLDCAVSEDLLKCSCNDEQYEKFNDINFTFNIDNNKYALSKSDYIHREDQKCYLLVRSLQASNPLIQQSSDKPVIIIPYTFFKNNYVLFDQEENSINISPAYQVKADSIHLSNNTIITTSIIGFVFLILSLFVLTNIMQYASYENTTQQPQQPQAYQKQQIYQTPQMQQQQFKQSPYQFSPNQINQGRVNPVANIPGQFRF</sequence>
<gene>
    <name evidence="8" type="ORF">GSPATT00017512001</name>
</gene>
<dbReference type="HOGENOM" id="CLU_524263_0_0_1"/>
<keyword evidence="3" id="KW-0064">Aspartyl protease</keyword>